<feature type="domain" description="Phosphotyrosine protein phosphatase I" evidence="5">
    <location>
        <begin position="7"/>
        <end position="188"/>
    </location>
</feature>
<evidence type="ECO:0000313" key="6">
    <source>
        <dbReference type="EMBL" id="MCH6469148.1"/>
    </source>
</evidence>
<dbReference type="Gene3D" id="3.40.50.2300">
    <property type="match status" value="1"/>
</dbReference>
<dbReference type="Pfam" id="PF01451">
    <property type="entry name" value="LMWPc"/>
    <property type="match status" value="1"/>
</dbReference>
<accession>A0ABS9TXN9</accession>
<dbReference type="PANTHER" id="PTHR11717:SF31">
    <property type="entry name" value="LOW MOLECULAR WEIGHT PROTEIN-TYROSINE-PHOSPHATASE ETP-RELATED"/>
    <property type="match status" value="1"/>
</dbReference>
<dbReference type="SMART" id="SM00226">
    <property type="entry name" value="LMWPc"/>
    <property type="match status" value="1"/>
</dbReference>
<dbReference type="InterPro" id="IPR036196">
    <property type="entry name" value="Ptyr_pPase_sf"/>
</dbReference>
<reference evidence="6 7" key="1">
    <citation type="submission" date="2022-03" db="EMBL/GenBank/DDBJ databases">
        <title>Sinomonas sp. isolated from a soil.</title>
        <authorList>
            <person name="Han J."/>
            <person name="Kim D.-U."/>
        </authorList>
    </citation>
    <scope>NUCLEOTIDE SEQUENCE [LARGE SCALE GENOMIC DNA]</scope>
    <source>
        <strain evidence="6 7">5-5</strain>
    </source>
</reference>
<evidence type="ECO:0000256" key="1">
    <source>
        <dbReference type="ARBA" id="ARBA00011063"/>
    </source>
</evidence>
<dbReference type="InterPro" id="IPR050438">
    <property type="entry name" value="LMW_PTPase"/>
</dbReference>
<organism evidence="6 7">
    <name type="scientific">Sinomonas terrae</name>
    <dbReference type="NCBI Taxonomy" id="2908838"/>
    <lineage>
        <taxon>Bacteria</taxon>
        <taxon>Bacillati</taxon>
        <taxon>Actinomycetota</taxon>
        <taxon>Actinomycetes</taxon>
        <taxon>Micrococcales</taxon>
        <taxon>Micrococcaceae</taxon>
        <taxon>Sinomonas</taxon>
    </lineage>
</organism>
<dbReference type="Proteomes" id="UP001202922">
    <property type="component" value="Unassembled WGS sequence"/>
</dbReference>
<feature type="compositionally biased region" description="Basic and acidic residues" evidence="4">
    <location>
        <begin position="204"/>
        <end position="215"/>
    </location>
</feature>
<evidence type="ECO:0000256" key="4">
    <source>
        <dbReference type="SAM" id="MobiDB-lite"/>
    </source>
</evidence>
<name>A0ABS9TXN9_9MICC</name>
<dbReference type="RefSeq" id="WP_241051435.1">
    <property type="nucleotide sequence ID" value="NZ_JAKZBV010000001.1"/>
</dbReference>
<keyword evidence="7" id="KW-1185">Reference proteome</keyword>
<protein>
    <submittedName>
        <fullName evidence="6">Low molecular weight phosphatase family protein</fullName>
    </submittedName>
</protein>
<dbReference type="InterPro" id="IPR023485">
    <property type="entry name" value="Ptyr_pPase"/>
</dbReference>
<sequence>MSDGTPFRILTVCTGNICRSPLAERLLQSGLDEAAPGAFAVTSAGVRALAGQPAHPRSVAIAAQLGSSLDTFEARQLAQQHVAEADLVLIMAEEHRGPLLALSPSALKRTFTLREFARLVEILPGPSTRETVQDAWRRYVADGDRIRHQVRLDEPGLNDVADPFGLDASAYDRMAEELVPPVSTLIRAALPRRRRRAFPGESRAALREAERRQLAERLPLNAGTGSGAEEP</sequence>
<proteinExistence type="inferred from homology"/>
<evidence type="ECO:0000256" key="2">
    <source>
        <dbReference type="ARBA" id="ARBA00022801"/>
    </source>
</evidence>
<evidence type="ECO:0000256" key="3">
    <source>
        <dbReference type="ARBA" id="ARBA00022912"/>
    </source>
</evidence>
<dbReference type="PANTHER" id="PTHR11717">
    <property type="entry name" value="LOW MOLECULAR WEIGHT PROTEIN TYROSINE PHOSPHATASE"/>
    <property type="match status" value="1"/>
</dbReference>
<comment type="similarity">
    <text evidence="1">Belongs to the low molecular weight phosphotyrosine protein phosphatase family.</text>
</comment>
<evidence type="ECO:0000259" key="5">
    <source>
        <dbReference type="SMART" id="SM00226"/>
    </source>
</evidence>
<evidence type="ECO:0000313" key="7">
    <source>
        <dbReference type="Proteomes" id="UP001202922"/>
    </source>
</evidence>
<dbReference type="PRINTS" id="PR00719">
    <property type="entry name" value="LMWPTPASE"/>
</dbReference>
<feature type="region of interest" description="Disordered" evidence="4">
    <location>
        <begin position="199"/>
        <end position="231"/>
    </location>
</feature>
<comment type="caution">
    <text evidence="6">The sequence shown here is derived from an EMBL/GenBank/DDBJ whole genome shotgun (WGS) entry which is preliminary data.</text>
</comment>
<dbReference type="InterPro" id="IPR017867">
    <property type="entry name" value="Tyr_phospatase_low_mol_wt"/>
</dbReference>
<dbReference type="EMBL" id="JAKZBV010000001">
    <property type="protein sequence ID" value="MCH6469148.1"/>
    <property type="molecule type" value="Genomic_DNA"/>
</dbReference>
<dbReference type="SUPFAM" id="SSF52788">
    <property type="entry name" value="Phosphotyrosine protein phosphatases I"/>
    <property type="match status" value="1"/>
</dbReference>
<gene>
    <name evidence="6" type="ORF">L0M17_03945</name>
</gene>
<keyword evidence="2" id="KW-0378">Hydrolase</keyword>
<keyword evidence="3" id="KW-0904">Protein phosphatase</keyword>